<dbReference type="InterPro" id="IPR011006">
    <property type="entry name" value="CheY-like_superfamily"/>
</dbReference>
<dbReference type="GO" id="GO:0005829">
    <property type="term" value="C:cytosol"/>
    <property type="evidence" value="ECO:0007669"/>
    <property type="project" value="TreeGrafter"/>
</dbReference>
<dbReference type="Gene3D" id="2.40.50.1020">
    <property type="entry name" value="LytTr DNA-binding domain"/>
    <property type="match status" value="1"/>
</dbReference>
<organism evidence="9 10">
    <name type="scientific">Thermophagus xiamenensis</name>
    <dbReference type="NCBI Taxonomy" id="385682"/>
    <lineage>
        <taxon>Bacteria</taxon>
        <taxon>Pseudomonadati</taxon>
        <taxon>Bacteroidota</taxon>
        <taxon>Bacteroidia</taxon>
        <taxon>Marinilabiliales</taxon>
        <taxon>Marinilabiliaceae</taxon>
        <taxon>Thermophagus</taxon>
    </lineage>
</organism>
<sequence length="249" mass="28237">MKKILVVEDEPLMQRIIRAVILQHFPEFQLLDGVSTVADAWASIKANAPDLVLLDIGLPDGTAFDLLRKVEFFDFKVVFLSGHEDYLVEAVRFSAASYVLKPFDLSELVFAIDKACDAMEESEYQSRMEILLTNAKLPASARTVVFPTTESSKAVPLSSILYGEAVAGGCIIYDDSLEKIFVPRPLRYYEQMFGKYGFYRCHPLYVVNLRKVFKVEENSLIIATGNESTKIPLDPRKYNVVKQRFMEVE</sequence>
<dbReference type="InParanoid" id="A0A1I2E5U6"/>
<dbReference type="GO" id="GO:0000976">
    <property type="term" value="F:transcription cis-regulatory region binding"/>
    <property type="evidence" value="ECO:0007669"/>
    <property type="project" value="TreeGrafter"/>
</dbReference>
<feature type="modified residue" description="4-aspartylphosphate" evidence="6">
    <location>
        <position position="55"/>
    </location>
</feature>
<evidence type="ECO:0000256" key="2">
    <source>
        <dbReference type="ARBA" id="ARBA00023012"/>
    </source>
</evidence>
<evidence type="ECO:0000256" key="4">
    <source>
        <dbReference type="ARBA" id="ARBA00023125"/>
    </source>
</evidence>
<evidence type="ECO:0000256" key="5">
    <source>
        <dbReference type="ARBA" id="ARBA00023163"/>
    </source>
</evidence>
<dbReference type="EMBL" id="FONA01000021">
    <property type="protein sequence ID" value="SFE88053.1"/>
    <property type="molecule type" value="Genomic_DNA"/>
</dbReference>
<dbReference type="CDD" id="cd17535">
    <property type="entry name" value="REC_NarL-like"/>
    <property type="match status" value="1"/>
</dbReference>
<dbReference type="GO" id="GO:0006355">
    <property type="term" value="P:regulation of DNA-templated transcription"/>
    <property type="evidence" value="ECO:0007669"/>
    <property type="project" value="TreeGrafter"/>
</dbReference>
<keyword evidence="10" id="KW-1185">Reference proteome</keyword>
<reference evidence="9 10" key="1">
    <citation type="submission" date="2016-10" db="EMBL/GenBank/DDBJ databases">
        <authorList>
            <person name="de Groot N.N."/>
        </authorList>
    </citation>
    <scope>NUCLEOTIDE SEQUENCE [LARGE SCALE GENOMIC DNA]</scope>
    <source>
        <strain evidence="9 10">DSM 19012</strain>
    </source>
</reference>
<dbReference type="SUPFAM" id="SSF52172">
    <property type="entry name" value="CheY-like"/>
    <property type="match status" value="1"/>
</dbReference>
<keyword evidence="1 6" id="KW-0597">Phosphoprotein</keyword>
<feature type="domain" description="Response regulatory" evidence="7">
    <location>
        <begin position="3"/>
        <end position="116"/>
    </location>
</feature>
<dbReference type="PANTHER" id="PTHR48111:SF1">
    <property type="entry name" value="TWO-COMPONENT RESPONSE REGULATOR ORR33"/>
    <property type="match status" value="1"/>
</dbReference>
<dbReference type="GO" id="GO:0032993">
    <property type="term" value="C:protein-DNA complex"/>
    <property type="evidence" value="ECO:0007669"/>
    <property type="project" value="TreeGrafter"/>
</dbReference>
<gene>
    <name evidence="9" type="ORF">SAMN05444380_12147</name>
</gene>
<dbReference type="InterPro" id="IPR058245">
    <property type="entry name" value="NreC/VraR/RcsB-like_REC"/>
</dbReference>
<dbReference type="InterPro" id="IPR039420">
    <property type="entry name" value="WalR-like"/>
</dbReference>
<dbReference type="RefSeq" id="WP_010528884.1">
    <property type="nucleotide sequence ID" value="NZ_AFSL01000105.1"/>
</dbReference>
<dbReference type="Proteomes" id="UP000181976">
    <property type="component" value="Unassembled WGS sequence"/>
</dbReference>
<dbReference type="AlphaFoldDB" id="A0A1I2E5U6"/>
<evidence type="ECO:0000256" key="3">
    <source>
        <dbReference type="ARBA" id="ARBA00023015"/>
    </source>
</evidence>
<feature type="domain" description="HTH LytTR-type" evidence="8">
    <location>
        <begin position="155"/>
        <end position="247"/>
    </location>
</feature>
<evidence type="ECO:0000256" key="1">
    <source>
        <dbReference type="ARBA" id="ARBA00022553"/>
    </source>
</evidence>
<dbReference type="STRING" id="385682.SAMN05444380_12147"/>
<dbReference type="InterPro" id="IPR001789">
    <property type="entry name" value="Sig_transdc_resp-reg_receiver"/>
</dbReference>
<evidence type="ECO:0000313" key="9">
    <source>
        <dbReference type="EMBL" id="SFE88053.1"/>
    </source>
</evidence>
<dbReference type="Gene3D" id="3.40.50.2300">
    <property type="match status" value="1"/>
</dbReference>
<name>A0A1I2E5U6_9BACT</name>
<dbReference type="PANTHER" id="PTHR48111">
    <property type="entry name" value="REGULATOR OF RPOS"/>
    <property type="match status" value="1"/>
</dbReference>
<dbReference type="InterPro" id="IPR007492">
    <property type="entry name" value="LytTR_DNA-bd_dom"/>
</dbReference>
<dbReference type="SMART" id="SM00850">
    <property type="entry name" value="LytTR"/>
    <property type="match status" value="1"/>
</dbReference>
<proteinExistence type="predicted"/>
<dbReference type="eggNOG" id="COG3279">
    <property type="taxonomic scope" value="Bacteria"/>
</dbReference>
<dbReference type="Pfam" id="PF00072">
    <property type="entry name" value="Response_reg"/>
    <property type="match status" value="1"/>
</dbReference>
<evidence type="ECO:0000256" key="6">
    <source>
        <dbReference type="PROSITE-ProRule" id="PRU00169"/>
    </source>
</evidence>
<dbReference type="PROSITE" id="PS50110">
    <property type="entry name" value="RESPONSE_REGULATORY"/>
    <property type="match status" value="1"/>
</dbReference>
<keyword evidence="3" id="KW-0805">Transcription regulation</keyword>
<dbReference type="Pfam" id="PF04397">
    <property type="entry name" value="LytTR"/>
    <property type="match status" value="1"/>
</dbReference>
<dbReference type="OrthoDB" id="2168082at2"/>
<evidence type="ECO:0000259" key="8">
    <source>
        <dbReference type="PROSITE" id="PS50930"/>
    </source>
</evidence>
<dbReference type="GO" id="GO:0000156">
    <property type="term" value="F:phosphorelay response regulator activity"/>
    <property type="evidence" value="ECO:0007669"/>
    <property type="project" value="TreeGrafter"/>
</dbReference>
<evidence type="ECO:0000313" key="10">
    <source>
        <dbReference type="Proteomes" id="UP000181976"/>
    </source>
</evidence>
<keyword evidence="4" id="KW-0238">DNA-binding</keyword>
<evidence type="ECO:0000259" key="7">
    <source>
        <dbReference type="PROSITE" id="PS50110"/>
    </source>
</evidence>
<keyword evidence="2" id="KW-0902">Two-component regulatory system</keyword>
<accession>A0A1I2E5U6</accession>
<dbReference type="PROSITE" id="PS50930">
    <property type="entry name" value="HTH_LYTTR"/>
    <property type="match status" value="1"/>
</dbReference>
<protein>
    <submittedName>
        <fullName evidence="9">Two component transcriptional regulator, LytTR family</fullName>
    </submittedName>
</protein>
<dbReference type="SMART" id="SM00448">
    <property type="entry name" value="REC"/>
    <property type="match status" value="1"/>
</dbReference>
<keyword evidence="5" id="KW-0804">Transcription</keyword>